<name>A0A4Z0YTH6_9PEZI</name>
<evidence type="ECO:0000256" key="1">
    <source>
        <dbReference type="ARBA" id="ARBA00011961"/>
    </source>
</evidence>
<comment type="caution">
    <text evidence="4">The sequence shown here is derived from an EMBL/GenBank/DDBJ whole genome shotgun (WGS) entry which is preliminary data.</text>
</comment>
<evidence type="ECO:0000256" key="2">
    <source>
        <dbReference type="ARBA" id="ARBA00048655"/>
    </source>
</evidence>
<dbReference type="EC" id="2.7.1.172" evidence="1"/>
<evidence type="ECO:0000313" key="4">
    <source>
        <dbReference type="EMBL" id="TGJ87344.1"/>
    </source>
</evidence>
<dbReference type="EMBL" id="SKBN01000015">
    <property type="protein sequence ID" value="TGJ87344.1"/>
    <property type="molecule type" value="Genomic_DNA"/>
</dbReference>
<organism evidence="4 5">
    <name type="scientific">Xylaria hypoxylon</name>
    <dbReference type="NCBI Taxonomy" id="37992"/>
    <lineage>
        <taxon>Eukaryota</taxon>
        <taxon>Fungi</taxon>
        <taxon>Dikarya</taxon>
        <taxon>Ascomycota</taxon>
        <taxon>Pezizomycotina</taxon>
        <taxon>Sordariomycetes</taxon>
        <taxon>Xylariomycetidae</taxon>
        <taxon>Xylariales</taxon>
        <taxon>Xylariaceae</taxon>
        <taxon>Xylaria</taxon>
    </lineage>
</organism>
<dbReference type="Pfam" id="PF03881">
    <property type="entry name" value="Fructosamin_kin"/>
    <property type="match status" value="1"/>
</dbReference>
<dbReference type="PIRSF" id="PIRSF006221">
    <property type="entry name" value="Ketosamine-3-kinase"/>
    <property type="match status" value="1"/>
</dbReference>
<dbReference type="PANTHER" id="PTHR12149:SF8">
    <property type="entry name" value="PROTEIN-RIBULOSAMINE 3-KINASE"/>
    <property type="match status" value="1"/>
</dbReference>
<dbReference type="SUPFAM" id="SSF56112">
    <property type="entry name" value="Protein kinase-like (PK-like)"/>
    <property type="match status" value="1"/>
</dbReference>
<dbReference type="GO" id="GO:0016301">
    <property type="term" value="F:kinase activity"/>
    <property type="evidence" value="ECO:0007669"/>
    <property type="project" value="UniProtKB-UniRule"/>
</dbReference>
<dbReference type="PANTHER" id="PTHR12149">
    <property type="entry name" value="FRUCTOSAMINE 3 KINASE-RELATED PROTEIN"/>
    <property type="match status" value="1"/>
</dbReference>
<dbReference type="InterPro" id="IPR011009">
    <property type="entry name" value="Kinase-like_dom_sf"/>
</dbReference>
<evidence type="ECO:0000256" key="3">
    <source>
        <dbReference type="PIRNR" id="PIRNR006221"/>
    </source>
</evidence>
<keyword evidence="5" id="KW-1185">Reference proteome</keyword>
<dbReference type="InterPro" id="IPR016477">
    <property type="entry name" value="Fructo-/Ketosamine-3-kinase"/>
</dbReference>
<reference evidence="4 5" key="1">
    <citation type="submission" date="2019-03" db="EMBL/GenBank/DDBJ databases">
        <title>Draft genome sequence of Xylaria hypoxylon DSM 108379, a ubiquitous saprotrophic-parasitic fungi on hardwood.</title>
        <authorList>
            <person name="Buettner E."/>
            <person name="Leonhardt S."/>
            <person name="Gebauer A.M."/>
            <person name="Liers C."/>
            <person name="Hofrichter M."/>
            <person name="Kellner H."/>
        </authorList>
    </citation>
    <scope>NUCLEOTIDE SEQUENCE [LARGE SCALE GENOMIC DNA]</scope>
    <source>
        <strain evidence="4 5">DSM 108379</strain>
    </source>
</reference>
<proteinExistence type="inferred from homology"/>
<accession>A0A4Z0YTH6</accession>
<protein>
    <recommendedName>
        <fullName evidence="1">protein-ribulosamine 3-kinase</fullName>
        <ecNumber evidence="1">2.7.1.172</ecNumber>
    </recommendedName>
</protein>
<dbReference type="Proteomes" id="UP000297716">
    <property type="component" value="Unassembled WGS sequence"/>
</dbReference>
<keyword evidence="3" id="KW-0808">Transferase</keyword>
<gene>
    <name evidence="4" type="ORF">E0Z10_g1498</name>
</gene>
<dbReference type="Gene3D" id="3.90.1200.10">
    <property type="match status" value="1"/>
</dbReference>
<dbReference type="AlphaFoldDB" id="A0A4Z0YTH6"/>
<dbReference type="OrthoDB" id="5772781at2759"/>
<sequence length="264" mass="30544">MARGEFESQKELQKCLPDNVGLPLAYGTLELDPSSSFFLTAFRHMSEKVVDPQPLAEVLSQLHRSSFSPTGKFGFHVTTFNGAVPLINDWCDSWEEYFGRQLKADIQWLHSVRGPDPKFDEVAEIFFEKVIPRLLRPLESGGRKIKPALVHGDVWPGNVQLDPATRRVILYDSCCCYGHNELDLAMMREPRYQFTREHADKYRELVPPSEPVEDFDDRNAIYAMRDNIINLGLHSHRQFLREQILEEMERLIKKYPEGIDGYET</sequence>
<keyword evidence="3" id="KW-0418">Kinase</keyword>
<comment type="catalytic activity">
    <reaction evidence="2">
        <text>N(6)-D-ribulosyl-L-lysyl-[protein] + ATP = N(6)-(3-O-phospho-D-ribulosyl)-L-lysyl-[protein] + ADP + H(+)</text>
        <dbReference type="Rhea" id="RHEA:48432"/>
        <dbReference type="Rhea" id="RHEA-COMP:12103"/>
        <dbReference type="Rhea" id="RHEA-COMP:12104"/>
        <dbReference type="ChEBI" id="CHEBI:15378"/>
        <dbReference type="ChEBI" id="CHEBI:30616"/>
        <dbReference type="ChEBI" id="CHEBI:90418"/>
        <dbReference type="ChEBI" id="CHEBI:90420"/>
        <dbReference type="ChEBI" id="CHEBI:456216"/>
        <dbReference type="EC" id="2.7.1.172"/>
    </reaction>
    <physiologicalReaction direction="left-to-right" evidence="2">
        <dbReference type="Rhea" id="RHEA:48433"/>
    </physiologicalReaction>
</comment>
<comment type="similarity">
    <text evidence="3">Belongs to the fructosamine kinase family.</text>
</comment>
<evidence type="ECO:0000313" key="5">
    <source>
        <dbReference type="Proteomes" id="UP000297716"/>
    </source>
</evidence>
<dbReference type="GO" id="GO:0102193">
    <property type="term" value="F:protein-ribulosamine 3-kinase activity"/>
    <property type="evidence" value="ECO:0007669"/>
    <property type="project" value="UniProtKB-EC"/>
</dbReference>